<dbReference type="eggNOG" id="ENOG5031ABD">
    <property type="taxonomic scope" value="Bacteria"/>
</dbReference>
<feature type="region of interest" description="Disordered" evidence="1">
    <location>
        <begin position="125"/>
        <end position="164"/>
    </location>
</feature>
<reference evidence="2 3" key="1">
    <citation type="journal article" date="2014" name="Appl. Environ. Microbiol.">
        <title>Insights into the Microbial Degradation of Rubber and Gutta-Percha by Analysis of the Complete Genome of Nocardia nova SH22a.</title>
        <authorList>
            <person name="Luo Q."/>
            <person name="Hiessl S."/>
            <person name="Poehlein A."/>
            <person name="Daniel R."/>
            <person name="Steinbuchel A."/>
        </authorList>
    </citation>
    <scope>NUCLEOTIDE SEQUENCE [LARGE SCALE GENOMIC DNA]</scope>
    <source>
        <strain evidence="2">SH22a</strain>
    </source>
</reference>
<dbReference type="AlphaFoldDB" id="W5TH79"/>
<feature type="compositionally biased region" description="Basic residues" evidence="1">
    <location>
        <begin position="139"/>
        <end position="151"/>
    </location>
</feature>
<organism evidence="2 3">
    <name type="scientific">Nocardia nova SH22a</name>
    <dbReference type="NCBI Taxonomy" id="1415166"/>
    <lineage>
        <taxon>Bacteria</taxon>
        <taxon>Bacillati</taxon>
        <taxon>Actinomycetota</taxon>
        <taxon>Actinomycetes</taxon>
        <taxon>Mycobacteriales</taxon>
        <taxon>Nocardiaceae</taxon>
        <taxon>Nocardia</taxon>
    </lineage>
</organism>
<evidence type="ECO:0000313" key="2">
    <source>
        <dbReference type="EMBL" id="AHH18509.1"/>
    </source>
</evidence>
<dbReference type="STRING" id="1415166.NONO_c37220"/>
<dbReference type="Proteomes" id="UP000019150">
    <property type="component" value="Chromosome"/>
</dbReference>
<feature type="compositionally biased region" description="Pro residues" evidence="1">
    <location>
        <begin position="153"/>
        <end position="164"/>
    </location>
</feature>
<protein>
    <submittedName>
        <fullName evidence="2">Uncharacterized protein</fullName>
    </submittedName>
</protein>
<keyword evidence="3" id="KW-1185">Reference proteome</keyword>
<sequence>MSTHEPARGGQIAAILDRVLAIVESGPQDLVWQRRYRDEDELIGDLTAHAARVRGEDLSAASELSYLFAPTGPLCEIAASSGWLEEYTPCSETDWIHCCAAENQHRIAHSDRAANGVRRWTREQVRVNRFSAPSTPGHASRRRRARPHRRPGMPGPGPIPRAGG</sequence>
<evidence type="ECO:0000313" key="3">
    <source>
        <dbReference type="Proteomes" id="UP000019150"/>
    </source>
</evidence>
<gene>
    <name evidence="2" type="ORF">NONO_c37220</name>
</gene>
<accession>W5TH79</accession>
<dbReference type="HOGENOM" id="CLU_1617298_0_0_11"/>
<dbReference type="KEGG" id="nno:NONO_c37220"/>
<proteinExistence type="predicted"/>
<evidence type="ECO:0000256" key="1">
    <source>
        <dbReference type="SAM" id="MobiDB-lite"/>
    </source>
</evidence>
<name>W5TH79_9NOCA</name>
<dbReference type="EMBL" id="CP006850">
    <property type="protein sequence ID" value="AHH18509.1"/>
    <property type="molecule type" value="Genomic_DNA"/>
</dbReference>